<sequence>MSEAMAQRQGQDEPALHEDFEVQMKQLQNKLAWIEEHGSKADCVQAIEGLEGLVSSFRYHQAGLAHQLEKQVVREHEDRGTSIDDQTRGAASTFALARKQSPQGVRNFLVNCRILFEDTPNFAAACSRGEFTEAQAQAILTPLQDVRAVRRVEFDEIYASTPDMFDSMGPKQIKETVQQFVLGYTSDPESKKQKSSEENRHVRFHVDEDAGCVKLSGELPLIAGLALKMYLREEARKLKKQGDPRTLAQIKADLLTSYMIAGEATNMRIALNVGVIMTDRALFLGEREPAFLEGYGFISAQTAREWIGGHQIPNQQTFEEMEAKLTPEFIEQIEVMTELTRLYTAPGNQELISMDSKARIFPEKLKKFIRIRDRHCRTPFCDGMVEEIDHVVQHARGGPTSVFNGDGRCSLCNKAKELAGWYEYVTLKGPHSMVICPGSSMSYHSTAPPAAGYAHKPFPQMMCDSNWISRVKEQLKNQRGPDL</sequence>
<evidence type="ECO:0000313" key="1">
    <source>
        <dbReference type="EMBL" id="GGJ74800.1"/>
    </source>
</evidence>
<keyword evidence="1" id="KW-0540">Nuclease</keyword>
<keyword evidence="1" id="KW-0378">Hydrolase</keyword>
<dbReference type="Proteomes" id="UP000606115">
    <property type="component" value="Unassembled WGS sequence"/>
</dbReference>
<reference evidence="2" key="1">
    <citation type="journal article" date="2019" name="Int. J. Syst. Evol. Microbiol.">
        <title>The Global Catalogue of Microorganisms (GCM) 10K type strain sequencing project: providing services to taxonomists for standard genome sequencing and annotation.</title>
        <authorList>
            <consortium name="The Broad Institute Genomics Platform"/>
            <consortium name="The Broad Institute Genome Sequencing Center for Infectious Disease"/>
            <person name="Wu L."/>
            <person name="Ma J."/>
        </authorList>
    </citation>
    <scope>NUCLEOTIDE SEQUENCE [LARGE SCALE GENOMIC DNA]</scope>
    <source>
        <strain evidence="2">CGMCC 1.3685</strain>
    </source>
</reference>
<dbReference type="GO" id="GO:0004519">
    <property type="term" value="F:endonuclease activity"/>
    <property type="evidence" value="ECO:0007669"/>
    <property type="project" value="UniProtKB-KW"/>
</dbReference>
<dbReference type="GeneID" id="303306047"/>
<keyword evidence="1" id="KW-0255">Endonuclease</keyword>
<dbReference type="RefSeq" id="WP_096254768.1">
    <property type="nucleotide sequence ID" value="NZ_BMKX01000017.1"/>
</dbReference>
<keyword evidence="2" id="KW-1185">Reference proteome</keyword>
<accession>A0ABQ2DVY9</accession>
<gene>
    <name evidence="1" type="ORF">GCM10007173_37270</name>
</gene>
<proteinExistence type="predicted"/>
<evidence type="ECO:0000313" key="2">
    <source>
        <dbReference type="Proteomes" id="UP000606115"/>
    </source>
</evidence>
<protein>
    <submittedName>
        <fullName evidence="1">HNH endonuclease</fullName>
    </submittedName>
</protein>
<name>A0ABQ2DVY9_9MICC</name>
<comment type="caution">
    <text evidence="1">The sequence shown here is derived from an EMBL/GenBank/DDBJ whole genome shotgun (WGS) entry which is preliminary data.</text>
</comment>
<organism evidence="1 2">
    <name type="scientific">Glutamicibacter ardleyensis</name>
    <dbReference type="NCBI Taxonomy" id="225894"/>
    <lineage>
        <taxon>Bacteria</taxon>
        <taxon>Bacillati</taxon>
        <taxon>Actinomycetota</taxon>
        <taxon>Actinomycetes</taxon>
        <taxon>Micrococcales</taxon>
        <taxon>Micrococcaceae</taxon>
        <taxon>Glutamicibacter</taxon>
    </lineage>
</organism>
<dbReference type="EMBL" id="BMKX01000017">
    <property type="protein sequence ID" value="GGJ74800.1"/>
    <property type="molecule type" value="Genomic_DNA"/>
</dbReference>